<dbReference type="EMBL" id="ANJA01003357">
    <property type="protein sequence ID" value="ETO63935.1"/>
    <property type="molecule type" value="Genomic_DNA"/>
</dbReference>
<gene>
    <name evidence="1" type="ORF">F444_18436</name>
</gene>
<protein>
    <submittedName>
        <fullName evidence="1">Uncharacterized protein</fullName>
    </submittedName>
</protein>
<proteinExistence type="predicted"/>
<evidence type="ECO:0000313" key="1">
    <source>
        <dbReference type="EMBL" id="ETO63935.1"/>
    </source>
</evidence>
<accession>A0A080ZBC4</accession>
<dbReference type="AlphaFoldDB" id="A0A080ZBC4"/>
<sequence>MDIEEFVRNPSEQDTEMETILTEALLDKSSDVLFIQMSSGG</sequence>
<name>A0A080ZBC4_PHYNI</name>
<evidence type="ECO:0000313" key="2">
    <source>
        <dbReference type="Proteomes" id="UP000028582"/>
    </source>
</evidence>
<organism evidence="1 2">
    <name type="scientific">Phytophthora nicotianae P1976</name>
    <dbReference type="NCBI Taxonomy" id="1317066"/>
    <lineage>
        <taxon>Eukaryota</taxon>
        <taxon>Sar</taxon>
        <taxon>Stramenopiles</taxon>
        <taxon>Oomycota</taxon>
        <taxon>Peronosporomycetes</taxon>
        <taxon>Peronosporales</taxon>
        <taxon>Peronosporaceae</taxon>
        <taxon>Phytophthora</taxon>
    </lineage>
</organism>
<dbReference type="Proteomes" id="UP000028582">
    <property type="component" value="Unassembled WGS sequence"/>
</dbReference>
<reference evidence="1 2" key="1">
    <citation type="submission" date="2013-11" db="EMBL/GenBank/DDBJ databases">
        <title>The Genome Sequence of Phytophthora parasitica P1976.</title>
        <authorList>
            <consortium name="The Broad Institute Genomics Platform"/>
            <person name="Russ C."/>
            <person name="Tyler B."/>
            <person name="Panabieres F."/>
            <person name="Shan W."/>
            <person name="Tripathy S."/>
            <person name="Grunwald N."/>
            <person name="Machado M."/>
            <person name="Johnson C.S."/>
            <person name="Walker B."/>
            <person name="Young S."/>
            <person name="Zeng Q."/>
            <person name="Gargeya S."/>
            <person name="Fitzgerald M."/>
            <person name="Haas B."/>
            <person name="Abouelleil A."/>
            <person name="Allen A.W."/>
            <person name="Alvarado L."/>
            <person name="Arachchi H.M."/>
            <person name="Berlin A.M."/>
            <person name="Chapman S.B."/>
            <person name="Gainer-Dewar J."/>
            <person name="Goldberg J."/>
            <person name="Griggs A."/>
            <person name="Gujja S."/>
            <person name="Hansen M."/>
            <person name="Howarth C."/>
            <person name="Imamovic A."/>
            <person name="Ireland A."/>
            <person name="Larimer J."/>
            <person name="McCowan C."/>
            <person name="Murphy C."/>
            <person name="Pearson M."/>
            <person name="Poon T.W."/>
            <person name="Priest M."/>
            <person name="Roberts A."/>
            <person name="Saif S."/>
            <person name="Shea T."/>
            <person name="Sisk P."/>
            <person name="Sykes S."/>
            <person name="Wortman J."/>
            <person name="Nusbaum C."/>
            <person name="Birren B."/>
        </authorList>
    </citation>
    <scope>NUCLEOTIDE SEQUENCE [LARGE SCALE GENOMIC DNA]</scope>
    <source>
        <strain evidence="1 2">P1976</strain>
    </source>
</reference>
<comment type="caution">
    <text evidence="1">The sequence shown here is derived from an EMBL/GenBank/DDBJ whole genome shotgun (WGS) entry which is preliminary data.</text>
</comment>